<keyword evidence="8" id="KW-1185">Reference proteome</keyword>
<comment type="similarity">
    <text evidence="1">Belongs to the EFG1/PHD1/stuA family.</text>
</comment>
<dbReference type="InterPro" id="IPR018004">
    <property type="entry name" value="KilA/APSES_HTH"/>
</dbReference>
<evidence type="ECO:0000256" key="5">
    <source>
        <dbReference type="SAM" id="MobiDB-lite"/>
    </source>
</evidence>
<feature type="compositionally biased region" description="Low complexity" evidence="5">
    <location>
        <begin position="194"/>
        <end position="216"/>
    </location>
</feature>
<feature type="compositionally biased region" description="Polar residues" evidence="5">
    <location>
        <begin position="441"/>
        <end position="462"/>
    </location>
</feature>
<feature type="compositionally biased region" description="Polar residues" evidence="5">
    <location>
        <begin position="138"/>
        <end position="149"/>
    </location>
</feature>
<dbReference type="Gene3D" id="3.10.260.10">
    <property type="entry name" value="Transcription regulator HTH, APSES-type DNA-binding domain"/>
    <property type="match status" value="1"/>
</dbReference>
<feature type="compositionally biased region" description="Polar residues" evidence="5">
    <location>
        <begin position="396"/>
        <end position="406"/>
    </location>
</feature>
<evidence type="ECO:0000256" key="4">
    <source>
        <dbReference type="ARBA" id="ARBA00023163"/>
    </source>
</evidence>
<feature type="compositionally biased region" description="Polar residues" evidence="5">
    <location>
        <begin position="366"/>
        <end position="380"/>
    </location>
</feature>
<dbReference type="Pfam" id="PF04383">
    <property type="entry name" value="KilA-N"/>
    <property type="match status" value="1"/>
</dbReference>
<dbReference type="PANTHER" id="PTHR47792:SF1">
    <property type="entry name" value="PROTEIN SOK2-RELATED"/>
    <property type="match status" value="1"/>
</dbReference>
<organism evidence="7 8">
    <name type="scientific">Wickerhamomyces mucosus</name>
    <dbReference type="NCBI Taxonomy" id="1378264"/>
    <lineage>
        <taxon>Eukaryota</taxon>
        <taxon>Fungi</taxon>
        <taxon>Dikarya</taxon>
        <taxon>Ascomycota</taxon>
        <taxon>Saccharomycotina</taxon>
        <taxon>Saccharomycetes</taxon>
        <taxon>Phaffomycetales</taxon>
        <taxon>Wickerhamomycetaceae</taxon>
        <taxon>Wickerhamomyces</taxon>
    </lineage>
</organism>
<sequence>MSNNTPDSASIAKDVSTSSTTPTTAAPSNSKSSEVSNAAVPGNSSASTTQRQSAQSATPSSTTPVAQNQNTTVSGASQPLDDPFRSYSNQSQGPQSQVSQQSSYQQQPAYYYQQPQQPNSNLYSQQYQAYPYYPTQPINSQSTPATNGSYPDYGYNRYVQGYNYNSAPQQQPTPNSNYSTVPHPSSSTIPASATNGSNSQSGSNTSNGQSQPSQTTVSSNSGSIQPAIAHQIPQGLPQSQQITPSSIGQVQPVGSRPRVTTTMWEDEKTLCYQVDANGVSVVRRADNNMINGTKLLNVAHMTRGRRDGILKSEKTRDVVKIGSMHLKGVWIPFDRALAMAQKEGIVDLLYPLFVRDIKQVIQQGTTTQPNQVPQYNYSQHSSTPSASVASNAPSNGQYQYPYQSGLQTYYQQPPPPSVPQQQASTQSISQQNTTSQPKYEANSSASLATNGDNSTSTSAQQYPQSTQNIYSYPQYPYAQYSQYTQYGYNGNPSTGSATASASTAPTTAASYQYNYNYPTATGPSTGTPAGYIPYGSGLNGSTATGTGYEENKE</sequence>
<dbReference type="FunFam" id="3.10.260.10:FF:000003">
    <property type="entry name" value="Ascospore maturation 1 protein"/>
    <property type="match status" value="1"/>
</dbReference>
<feature type="compositionally biased region" description="Low complexity" evidence="5">
    <location>
        <begin position="44"/>
        <end position="67"/>
    </location>
</feature>
<dbReference type="SUPFAM" id="SSF54616">
    <property type="entry name" value="DNA-binding domain of Mlu1-box binding protein MBP1"/>
    <property type="match status" value="1"/>
</dbReference>
<dbReference type="SMART" id="SM01252">
    <property type="entry name" value="KilA-N"/>
    <property type="match status" value="1"/>
</dbReference>
<dbReference type="EMBL" id="JAEUBF010000264">
    <property type="protein sequence ID" value="KAH3679663.1"/>
    <property type="molecule type" value="Genomic_DNA"/>
</dbReference>
<feature type="region of interest" description="Disordered" evidence="5">
    <location>
        <begin position="366"/>
        <end position="462"/>
    </location>
</feature>
<dbReference type="GO" id="GO:0043565">
    <property type="term" value="F:sequence-specific DNA binding"/>
    <property type="evidence" value="ECO:0007669"/>
    <property type="project" value="TreeGrafter"/>
</dbReference>
<dbReference type="GO" id="GO:0005634">
    <property type="term" value="C:nucleus"/>
    <property type="evidence" value="ECO:0007669"/>
    <property type="project" value="TreeGrafter"/>
</dbReference>
<dbReference type="GO" id="GO:0045944">
    <property type="term" value="P:positive regulation of transcription by RNA polymerase II"/>
    <property type="evidence" value="ECO:0007669"/>
    <property type="project" value="TreeGrafter"/>
</dbReference>
<accession>A0A9P8PWD9</accession>
<feature type="region of interest" description="Disordered" evidence="5">
    <location>
        <begin position="1"/>
        <end position="256"/>
    </location>
</feature>
<proteinExistence type="inferred from homology"/>
<feature type="compositionally biased region" description="Low complexity" evidence="5">
    <location>
        <begin position="16"/>
        <end position="33"/>
    </location>
</feature>
<feature type="compositionally biased region" description="Low complexity" evidence="5">
    <location>
        <begin position="88"/>
        <end position="137"/>
    </location>
</feature>
<evidence type="ECO:0000313" key="7">
    <source>
        <dbReference type="EMBL" id="KAH3679663.1"/>
    </source>
</evidence>
<evidence type="ECO:0000256" key="1">
    <source>
        <dbReference type="ARBA" id="ARBA00007247"/>
    </source>
</evidence>
<dbReference type="PROSITE" id="PS51299">
    <property type="entry name" value="HTH_APSES"/>
    <property type="match status" value="1"/>
</dbReference>
<feature type="compositionally biased region" description="Polar residues" evidence="5">
    <location>
        <begin position="162"/>
        <end position="193"/>
    </location>
</feature>
<gene>
    <name evidence="7" type="ORF">WICMUC_000803</name>
</gene>
<dbReference type="InterPro" id="IPR036887">
    <property type="entry name" value="HTH_APSES_sf"/>
</dbReference>
<reference evidence="7" key="1">
    <citation type="journal article" date="2021" name="Open Biol.">
        <title>Shared evolutionary footprints suggest mitochondrial oxidative damage underlies multiple complex I losses in fungi.</title>
        <authorList>
            <person name="Schikora-Tamarit M.A."/>
            <person name="Marcet-Houben M."/>
            <person name="Nosek J."/>
            <person name="Gabaldon T."/>
        </authorList>
    </citation>
    <scope>NUCLEOTIDE SEQUENCE</scope>
    <source>
        <strain evidence="7">CBS6341</strain>
    </source>
</reference>
<name>A0A9P8PWD9_9ASCO</name>
<dbReference type="InterPro" id="IPR029790">
    <property type="entry name" value="EFG1/Phd1/StuA"/>
</dbReference>
<keyword evidence="4" id="KW-0804">Transcription</keyword>
<dbReference type="AlphaFoldDB" id="A0A9P8PWD9"/>
<keyword evidence="2" id="KW-0805">Transcription regulation</keyword>
<evidence type="ECO:0000256" key="2">
    <source>
        <dbReference type="ARBA" id="ARBA00023015"/>
    </source>
</evidence>
<evidence type="ECO:0000256" key="3">
    <source>
        <dbReference type="ARBA" id="ARBA00023125"/>
    </source>
</evidence>
<feature type="compositionally biased region" description="Polar residues" evidence="5">
    <location>
        <begin position="68"/>
        <end position="77"/>
    </location>
</feature>
<dbReference type="OrthoDB" id="5407653at2759"/>
<feature type="compositionally biased region" description="Polar residues" evidence="5">
    <location>
        <begin position="236"/>
        <end position="249"/>
    </location>
</feature>
<feature type="domain" description="HTH APSES-type" evidence="6">
    <location>
        <begin position="258"/>
        <end position="369"/>
    </location>
</feature>
<evidence type="ECO:0000259" key="6">
    <source>
        <dbReference type="PROSITE" id="PS51299"/>
    </source>
</evidence>
<dbReference type="GO" id="GO:0003700">
    <property type="term" value="F:DNA-binding transcription factor activity"/>
    <property type="evidence" value="ECO:0007669"/>
    <property type="project" value="TreeGrafter"/>
</dbReference>
<dbReference type="Proteomes" id="UP000769528">
    <property type="component" value="Unassembled WGS sequence"/>
</dbReference>
<reference evidence="7" key="2">
    <citation type="submission" date="2021-01" db="EMBL/GenBank/DDBJ databases">
        <authorList>
            <person name="Schikora-Tamarit M.A."/>
        </authorList>
    </citation>
    <scope>NUCLEOTIDE SEQUENCE</scope>
    <source>
        <strain evidence="7">CBS6341</strain>
    </source>
</reference>
<comment type="caution">
    <text evidence="7">The sequence shown here is derived from an EMBL/GenBank/DDBJ whole genome shotgun (WGS) entry which is preliminary data.</text>
</comment>
<feature type="compositionally biased region" description="Low complexity" evidence="5">
    <location>
        <begin position="381"/>
        <end position="395"/>
    </location>
</feature>
<evidence type="ECO:0000313" key="8">
    <source>
        <dbReference type="Proteomes" id="UP000769528"/>
    </source>
</evidence>
<feature type="compositionally biased region" description="Low complexity" evidence="5">
    <location>
        <begin position="419"/>
        <end position="436"/>
    </location>
</feature>
<protein>
    <recommendedName>
        <fullName evidence="6">HTH APSES-type domain-containing protein</fullName>
    </recommendedName>
</protein>
<dbReference type="PANTHER" id="PTHR47792">
    <property type="entry name" value="PROTEIN SOK2-RELATED"/>
    <property type="match status" value="1"/>
</dbReference>
<keyword evidence="3" id="KW-0238">DNA-binding</keyword>
<dbReference type="InterPro" id="IPR003163">
    <property type="entry name" value="Tscrpt_reg_HTH_APSES-type"/>
</dbReference>